<feature type="domain" description="HTH arsR-type" evidence="4">
    <location>
        <begin position="249"/>
        <end position="321"/>
    </location>
</feature>
<keyword evidence="2" id="KW-0238">DNA-binding</keyword>
<dbReference type="InterPro" id="IPR011991">
    <property type="entry name" value="ArsR-like_HTH"/>
</dbReference>
<organism evidence="5 6">
    <name type="scientific">Actinomadura fibrosa</name>
    <dbReference type="NCBI Taxonomy" id="111802"/>
    <lineage>
        <taxon>Bacteria</taxon>
        <taxon>Bacillati</taxon>
        <taxon>Actinomycetota</taxon>
        <taxon>Actinomycetes</taxon>
        <taxon>Streptosporangiales</taxon>
        <taxon>Thermomonosporaceae</taxon>
        <taxon>Actinomadura</taxon>
    </lineage>
</organism>
<reference evidence="6" key="1">
    <citation type="journal article" date="2019" name="Int. J. Syst. Evol. Microbiol.">
        <title>The Global Catalogue of Microorganisms (GCM) 10K type strain sequencing project: providing services to taxonomists for standard genome sequencing and annotation.</title>
        <authorList>
            <consortium name="The Broad Institute Genomics Platform"/>
            <consortium name="The Broad Institute Genome Sequencing Center for Infectious Disease"/>
            <person name="Wu L."/>
            <person name="Ma J."/>
        </authorList>
    </citation>
    <scope>NUCLEOTIDE SEQUENCE [LARGE SCALE GENOMIC DNA]</scope>
    <source>
        <strain evidence="6">JCM 9371</strain>
    </source>
</reference>
<dbReference type="Gene3D" id="1.10.10.10">
    <property type="entry name" value="Winged helix-like DNA-binding domain superfamily/Winged helix DNA-binding domain"/>
    <property type="match status" value="1"/>
</dbReference>
<dbReference type="EMBL" id="JBHTGP010000018">
    <property type="protein sequence ID" value="MFD0689632.1"/>
    <property type="molecule type" value="Genomic_DNA"/>
</dbReference>
<evidence type="ECO:0000259" key="4">
    <source>
        <dbReference type="SMART" id="SM00418"/>
    </source>
</evidence>
<dbReference type="SUPFAM" id="SSF46785">
    <property type="entry name" value="Winged helix' DNA-binding domain"/>
    <property type="match status" value="1"/>
</dbReference>
<dbReference type="CDD" id="cd00090">
    <property type="entry name" value="HTH_ARSR"/>
    <property type="match status" value="1"/>
</dbReference>
<dbReference type="PANTHER" id="PTHR43132">
    <property type="entry name" value="ARSENICAL RESISTANCE OPERON REPRESSOR ARSR-RELATED"/>
    <property type="match status" value="1"/>
</dbReference>
<dbReference type="SMART" id="SM00418">
    <property type="entry name" value="HTH_ARSR"/>
    <property type="match status" value="1"/>
</dbReference>
<evidence type="ECO:0000313" key="5">
    <source>
        <dbReference type="EMBL" id="MFD0689632.1"/>
    </source>
</evidence>
<keyword evidence="6" id="KW-1185">Reference proteome</keyword>
<keyword evidence="1" id="KW-0805">Transcription regulation</keyword>
<name>A0ABW2XX88_9ACTN</name>
<comment type="caution">
    <text evidence="5">The sequence shown here is derived from an EMBL/GenBank/DDBJ whole genome shotgun (WGS) entry which is preliminary data.</text>
</comment>
<keyword evidence="3" id="KW-0804">Transcription</keyword>
<dbReference type="RefSeq" id="WP_131756480.1">
    <property type="nucleotide sequence ID" value="NZ_CAACUY010000017.1"/>
</dbReference>
<dbReference type="InterPro" id="IPR051011">
    <property type="entry name" value="Metal_resp_trans_reg"/>
</dbReference>
<evidence type="ECO:0000313" key="6">
    <source>
        <dbReference type="Proteomes" id="UP001597063"/>
    </source>
</evidence>
<sequence>MLRIHFTRDDLMRLRVAHAPDPLWETLLSLHALQGRQCSGPVKEWRGQILGAPAERLNEVLEYLVPLAPIAPYVPDFLTPFDASMGLEAGIEAVMCTSRRRLREELGTLAALKPLPSWTRDLGEGRHETLLMLGQALRTYHAVALRPHWHRIHLVFDAERAIRGQALLNGGTERLLRGLAPLMRWQWPVLEVDYPRDRNLRLDGRGLTLIPSFFCRGTPIGLADPELPPVLVYPIQHAGMRSERGDAAADLAPLLGANRAAILAAARAGRSTGELARMLAISPATVSYHVAVLRDAGLITSHRDANVVVHTTTPLGASLHRPKKGVR</sequence>
<proteinExistence type="predicted"/>
<dbReference type="InterPro" id="IPR001845">
    <property type="entry name" value="HTH_ArsR_DNA-bd_dom"/>
</dbReference>
<gene>
    <name evidence="5" type="ORF">ACFQZM_34450</name>
</gene>
<evidence type="ECO:0000256" key="1">
    <source>
        <dbReference type="ARBA" id="ARBA00023015"/>
    </source>
</evidence>
<evidence type="ECO:0000256" key="2">
    <source>
        <dbReference type="ARBA" id="ARBA00023125"/>
    </source>
</evidence>
<evidence type="ECO:0000256" key="3">
    <source>
        <dbReference type="ARBA" id="ARBA00023163"/>
    </source>
</evidence>
<dbReference type="InterPro" id="IPR036388">
    <property type="entry name" value="WH-like_DNA-bd_sf"/>
</dbReference>
<dbReference type="Proteomes" id="UP001597063">
    <property type="component" value="Unassembled WGS sequence"/>
</dbReference>
<accession>A0ABW2XX88</accession>
<dbReference type="InterPro" id="IPR036390">
    <property type="entry name" value="WH_DNA-bd_sf"/>
</dbReference>
<protein>
    <submittedName>
        <fullName evidence="5">ArsR/SmtB family transcription factor</fullName>
    </submittedName>
</protein>
<dbReference type="Pfam" id="PF12840">
    <property type="entry name" value="HTH_20"/>
    <property type="match status" value="1"/>
</dbReference>
<dbReference type="PANTHER" id="PTHR43132:SF8">
    <property type="entry name" value="HTH-TYPE TRANSCRIPTIONAL REGULATOR KMTR"/>
    <property type="match status" value="1"/>
</dbReference>